<dbReference type="OrthoDB" id="194443at2759"/>
<keyword evidence="3" id="KW-1185">Reference proteome</keyword>
<dbReference type="Gene3D" id="3.30.710.10">
    <property type="entry name" value="Potassium Channel Kv1.1, Chain A"/>
    <property type="match status" value="1"/>
</dbReference>
<organism evidence="2 3">
    <name type="scientific">Mollisia scopiformis</name>
    <name type="common">Conifer needle endophyte fungus</name>
    <name type="synonym">Phialocephala scopiformis</name>
    <dbReference type="NCBI Taxonomy" id="149040"/>
    <lineage>
        <taxon>Eukaryota</taxon>
        <taxon>Fungi</taxon>
        <taxon>Dikarya</taxon>
        <taxon>Ascomycota</taxon>
        <taxon>Pezizomycotina</taxon>
        <taxon>Leotiomycetes</taxon>
        <taxon>Helotiales</taxon>
        <taxon>Mollisiaceae</taxon>
        <taxon>Mollisia</taxon>
    </lineage>
</organism>
<feature type="domain" description="BTB" evidence="1">
    <location>
        <begin position="32"/>
        <end position="115"/>
    </location>
</feature>
<dbReference type="AlphaFoldDB" id="A0A194XRC9"/>
<dbReference type="EMBL" id="KQ947406">
    <property type="protein sequence ID" value="KUJ22609.1"/>
    <property type="molecule type" value="Genomic_DNA"/>
</dbReference>
<dbReference type="InterPro" id="IPR011333">
    <property type="entry name" value="SKP1/BTB/POZ_sf"/>
</dbReference>
<evidence type="ECO:0000259" key="1">
    <source>
        <dbReference type="Pfam" id="PF00651"/>
    </source>
</evidence>
<dbReference type="PANTHER" id="PTHR47843:SF2">
    <property type="entry name" value="BTB DOMAIN-CONTAINING PROTEIN"/>
    <property type="match status" value="1"/>
</dbReference>
<gene>
    <name evidence="2" type="ORF">LY89DRAFT_728731</name>
</gene>
<dbReference type="PANTHER" id="PTHR47843">
    <property type="entry name" value="BTB DOMAIN-CONTAINING PROTEIN-RELATED"/>
    <property type="match status" value="1"/>
</dbReference>
<dbReference type="SUPFAM" id="SSF54695">
    <property type="entry name" value="POZ domain"/>
    <property type="match status" value="1"/>
</dbReference>
<dbReference type="KEGG" id="psco:LY89DRAFT_728731"/>
<dbReference type="InParanoid" id="A0A194XRC9"/>
<name>A0A194XRC9_MOLSC</name>
<proteinExistence type="predicted"/>
<evidence type="ECO:0000313" key="3">
    <source>
        <dbReference type="Proteomes" id="UP000070700"/>
    </source>
</evidence>
<dbReference type="Pfam" id="PF00651">
    <property type="entry name" value="BTB"/>
    <property type="match status" value="1"/>
</dbReference>
<reference evidence="2 3" key="1">
    <citation type="submission" date="2015-10" db="EMBL/GenBank/DDBJ databases">
        <title>Full genome of DAOMC 229536 Phialocephala scopiformis, a fungal endophyte of spruce producing the potent anti-insectan compound rugulosin.</title>
        <authorList>
            <consortium name="DOE Joint Genome Institute"/>
            <person name="Walker A.K."/>
            <person name="Frasz S.L."/>
            <person name="Seifert K.A."/>
            <person name="Miller J.D."/>
            <person name="Mondo S.J."/>
            <person name="Labutti K."/>
            <person name="Lipzen A."/>
            <person name="Dockter R."/>
            <person name="Kennedy M."/>
            <person name="Grigoriev I.V."/>
            <person name="Spatafora J.W."/>
        </authorList>
    </citation>
    <scope>NUCLEOTIDE SEQUENCE [LARGE SCALE GENOMIC DNA]</scope>
    <source>
        <strain evidence="2 3">CBS 120377</strain>
    </source>
</reference>
<sequence>MSSSNIFRNVQRDESPDFTEPNAMVTLIAFDNGNEVRFTVHKANVWFYSPILNAALTGLFVEGQTQTYKFSEDFHPQTIKLLCQWLYKQELSIKQLKKDWANVKDPLYVMEAYKKEDMALAELWVLADKLLMPQLKNKVVDYIRDIALEYTALPLNTICQYV</sequence>
<dbReference type="Proteomes" id="UP000070700">
    <property type="component" value="Unassembled WGS sequence"/>
</dbReference>
<dbReference type="GeneID" id="28829020"/>
<dbReference type="InterPro" id="IPR000210">
    <property type="entry name" value="BTB/POZ_dom"/>
</dbReference>
<protein>
    <recommendedName>
        <fullName evidence="1">BTB domain-containing protein</fullName>
    </recommendedName>
</protein>
<evidence type="ECO:0000313" key="2">
    <source>
        <dbReference type="EMBL" id="KUJ22609.1"/>
    </source>
</evidence>
<dbReference type="RefSeq" id="XP_018076964.1">
    <property type="nucleotide sequence ID" value="XM_018219294.1"/>
</dbReference>
<accession>A0A194XRC9</accession>